<evidence type="ECO:0000313" key="3">
    <source>
        <dbReference type="Proteomes" id="UP000447873"/>
    </source>
</evidence>
<dbReference type="EMBL" id="WNWS01000322">
    <property type="protein sequence ID" value="KAE9970736.1"/>
    <property type="molecule type" value="Genomic_DNA"/>
</dbReference>
<keyword evidence="1" id="KW-0732">Signal</keyword>
<evidence type="ECO:0000313" key="2">
    <source>
        <dbReference type="EMBL" id="KAE9970736.1"/>
    </source>
</evidence>
<dbReference type="AlphaFoldDB" id="A0A8H3YVL8"/>
<proteinExistence type="predicted"/>
<gene>
    <name evidence="2" type="ORF">EG328_006105</name>
</gene>
<comment type="caution">
    <text evidence="2">The sequence shown here is derived from an EMBL/GenBank/DDBJ whole genome shotgun (WGS) entry which is preliminary data.</text>
</comment>
<name>A0A8H3YVL8_VENIN</name>
<sequence>MHFNALTTIATIGIVALLQLTSAFPLEAATTNTLTPRDAAPPKPHQVRLCINAQLHGPCDIFSSATLECVKLPALLNNKVTSFEIKNGPQSYCMLFDKPDCALSEPDKQPDPHWRDIWPGGWMTAGRTPVMDLASGGALTGDNQISSYYCWEDFPQGAQPVKRD</sequence>
<organism evidence="2 3">
    <name type="scientific">Venturia inaequalis</name>
    <name type="common">Apple scab fungus</name>
    <dbReference type="NCBI Taxonomy" id="5025"/>
    <lineage>
        <taxon>Eukaryota</taxon>
        <taxon>Fungi</taxon>
        <taxon>Dikarya</taxon>
        <taxon>Ascomycota</taxon>
        <taxon>Pezizomycotina</taxon>
        <taxon>Dothideomycetes</taxon>
        <taxon>Pleosporomycetidae</taxon>
        <taxon>Venturiales</taxon>
        <taxon>Venturiaceae</taxon>
        <taxon>Venturia</taxon>
    </lineage>
</organism>
<accession>A0A8H3YVL8</accession>
<evidence type="ECO:0000256" key="1">
    <source>
        <dbReference type="SAM" id="SignalP"/>
    </source>
</evidence>
<reference evidence="2 3" key="1">
    <citation type="submission" date="2018-12" db="EMBL/GenBank/DDBJ databases">
        <title>Venturia inaequalis Genome Resource.</title>
        <authorList>
            <person name="Lichtner F.J."/>
        </authorList>
    </citation>
    <scope>NUCLEOTIDE SEQUENCE [LARGE SCALE GENOMIC DNA]</scope>
    <source>
        <strain evidence="2 3">120213</strain>
    </source>
</reference>
<protein>
    <submittedName>
        <fullName evidence="2">Uncharacterized protein</fullName>
    </submittedName>
</protein>
<dbReference type="Proteomes" id="UP000447873">
    <property type="component" value="Unassembled WGS sequence"/>
</dbReference>
<feature type="signal peptide" evidence="1">
    <location>
        <begin position="1"/>
        <end position="23"/>
    </location>
</feature>
<feature type="chain" id="PRO_5034970107" evidence="1">
    <location>
        <begin position="24"/>
        <end position="164"/>
    </location>
</feature>